<name>A0A4S8LX48_DENBC</name>
<keyword evidence="3" id="KW-1185">Reference proteome</keyword>
<dbReference type="AlphaFoldDB" id="A0A4S8LX48"/>
<reference evidence="2 3" key="1">
    <citation type="journal article" date="2019" name="Nat. Ecol. Evol.">
        <title>Megaphylogeny resolves global patterns of mushroom evolution.</title>
        <authorList>
            <person name="Varga T."/>
            <person name="Krizsan K."/>
            <person name="Foldi C."/>
            <person name="Dima B."/>
            <person name="Sanchez-Garcia M."/>
            <person name="Sanchez-Ramirez S."/>
            <person name="Szollosi G.J."/>
            <person name="Szarkandi J.G."/>
            <person name="Papp V."/>
            <person name="Albert L."/>
            <person name="Andreopoulos W."/>
            <person name="Angelini C."/>
            <person name="Antonin V."/>
            <person name="Barry K.W."/>
            <person name="Bougher N.L."/>
            <person name="Buchanan P."/>
            <person name="Buyck B."/>
            <person name="Bense V."/>
            <person name="Catcheside P."/>
            <person name="Chovatia M."/>
            <person name="Cooper J."/>
            <person name="Damon W."/>
            <person name="Desjardin D."/>
            <person name="Finy P."/>
            <person name="Geml J."/>
            <person name="Haridas S."/>
            <person name="Hughes K."/>
            <person name="Justo A."/>
            <person name="Karasinski D."/>
            <person name="Kautmanova I."/>
            <person name="Kiss B."/>
            <person name="Kocsube S."/>
            <person name="Kotiranta H."/>
            <person name="LaButti K.M."/>
            <person name="Lechner B.E."/>
            <person name="Liimatainen K."/>
            <person name="Lipzen A."/>
            <person name="Lukacs Z."/>
            <person name="Mihaltcheva S."/>
            <person name="Morgado L.N."/>
            <person name="Niskanen T."/>
            <person name="Noordeloos M.E."/>
            <person name="Ohm R.A."/>
            <person name="Ortiz-Santana B."/>
            <person name="Ovrebo C."/>
            <person name="Racz N."/>
            <person name="Riley R."/>
            <person name="Savchenko A."/>
            <person name="Shiryaev A."/>
            <person name="Soop K."/>
            <person name="Spirin V."/>
            <person name="Szebenyi C."/>
            <person name="Tomsovsky M."/>
            <person name="Tulloss R.E."/>
            <person name="Uehling J."/>
            <person name="Grigoriev I.V."/>
            <person name="Vagvolgyi C."/>
            <person name="Papp T."/>
            <person name="Martin F.M."/>
            <person name="Miettinen O."/>
            <person name="Hibbett D.S."/>
            <person name="Nagy L.G."/>
        </authorList>
    </citation>
    <scope>NUCLEOTIDE SEQUENCE [LARGE SCALE GENOMIC DNA]</scope>
    <source>
        <strain evidence="2 3">CBS 962.96</strain>
    </source>
</reference>
<evidence type="ECO:0000313" key="3">
    <source>
        <dbReference type="Proteomes" id="UP000297245"/>
    </source>
</evidence>
<feature type="region of interest" description="Disordered" evidence="1">
    <location>
        <begin position="74"/>
        <end position="113"/>
    </location>
</feature>
<organism evidence="2 3">
    <name type="scientific">Dendrothele bispora (strain CBS 962.96)</name>
    <dbReference type="NCBI Taxonomy" id="1314807"/>
    <lineage>
        <taxon>Eukaryota</taxon>
        <taxon>Fungi</taxon>
        <taxon>Dikarya</taxon>
        <taxon>Basidiomycota</taxon>
        <taxon>Agaricomycotina</taxon>
        <taxon>Agaricomycetes</taxon>
        <taxon>Agaricomycetidae</taxon>
        <taxon>Agaricales</taxon>
        <taxon>Agaricales incertae sedis</taxon>
        <taxon>Dendrothele</taxon>
    </lineage>
</organism>
<evidence type="ECO:0000313" key="2">
    <source>
        <dbReference type="EMBL" id="THU93718.1"/>
    </source>
</evidence>
<feature type="compositionally biased region" description="Polar residues" evidence="1">
    <location>
        <begin position="98"/>
        <end position="113"/>
    </location>
</feature>
<evidence type="ECO:0000256" key="1">
    <source>
        <dbReference type="SAM" id="MobiDB-lite"/>
    </source>
</evidence>
<sequence length="113" mass="12036">MGMSPLPSVASHTKITASSKTLFSHRHSSSLLPSQPGSSTFQAPFVIITNSNNGPCPSLPCFLQPTPDYPMSCGLRNGSSSRSFNPGSYVRSHEEQLSLDSQEGVTGPWSVQP</sequence>
<dbReference type="Proteomes" id="UP000297245">
    <property type="component" value="Unassembled WGS sequence"/>
</dbReference>
<accession>A0A4S8LX48</accession>
<gene>
    <name evidence="2" type="ORF">K435DRAFT_861227</name>
</gene>
<dbReference type="EMBL" id="ML179241">
    <property type="protein sequence ID" value="THU93718.1"/>
    <property type="molecule type" value="Genomic_DNA"/>
</dbReference>
<protein>
    <submittedName>
        <fullName evidence="2">Uncharacterized protein</fullName>
    </submittedName>
</protein>
<proteinExistence type="predicted"/>
<feature type="compositionally biased region" description="Polar residues" evidence="1">
    <location>
        <begin position="77"/>
        <end position="86"/>
    </location>
</feature>